<evidence type="ECO:0000313" key="1">
    <source>
        <dbReference type="EMBL" id="KAH6932637.1"/>
    </source>
</evidence>
<protein>
    <submittedName>
        <fullName evidence="1">Uncharacterized protein</fullName>
    </submittedName>
</protein>
<keyword evidence="2" id="KW-1185">Reference proteome</keyword>
<dbReference type="EMBL" id="CM023484">
    <property type="protein sequence ID" value="KAH6932637.1"/>
    <property type="molecule type" value="Genomic_DNA"/>
</dbReference>
<accession>A0ACB7SEX9</accession>
<gene>
    <name evidence="1" type="ORF">HPB50_008209</name>
</gene>
<organism evidence="1 2">
    <name type="scientific">Hyalomma asiaticum</name>
    <name type="common">Tick</name>
    <dbReference type="NCBI Taxonomy" id="266040"/>
    <lineage>
        <taxon>Eukaryota</taxon>
        <taxon>Metazoa</taxon>
        <taxon>Ecdysozoa</taxon>
        <taxon>Arthropoda</taxon>
        <taxon>Chelicerata</taxon>
        <taxon>Arachnida</taxon>
        <taxon>Acari</taxon>
        <taxon>Parasitiformes</taxon>
        <taxon>Ixodida</taxon>
        <taxon>Ixodoidea</taxon>
        <taxon>Ixodidae</taxon>
        <taxon>Hyalomminae</taxon>
        <taxon>Hyalomma</taxon>
    </lineage>
</organism>
<comment type="caution">
    <text evidence="1">The sequence shown here is derived from an EMBL/GenBank/DDBJ whole genome shotgun (WGS) entry which is preliminary data.</text>
</comment>
<reference evidence="1" key="1">
    <citation type="submission" date="2020-05" db="EMBL/GenBank/DDBJ databases">
        <title>Large-scale comparative analyses of tick genomes elucidate their genetic diversity and vector capacities.</title>
        <authorList>
            <person name="Jia N."/>
            <person name="Wang J."/>
            <person name="Shi W."/>
            <person name="Du L."/>
            <person name="Sun Y."/>
            <person name="Zhan W."/>
            <person name="Jiang J."/>
            <person name="Wang Q."/>
            <person name="Zhang B."/>
            <person name="Ji P."/>
            <person name="Sakyi L.B."/>
            <person name="Cui X."/>
            <person name="Yuan T."/>
            <person name="Jiang B."/>
            <person name="Yang W."/>
            <person name="Lam T.T.-Y."/>
            <person name="Chang Q."/>
            <person name="Ding S."/>
            <person name="Wang X."/>
            <person name="Zhu J."/>
            <person name="Ruan X."/>
            <person name="Zhao L."/>
            <person name="Wei J."/>
            <person name="Que T."/>
            <person name="Du C."/>
            <person name="Cheng J."/>
            <person name="Dai P."/>
            <person name="Han X."/>
            <person name="Huang E."/>
            <person name="Gao Y."/>
            <person name="Liu J."/>
            <person name="Shao H."/>
            <person name="Ye R."/>
            <person name="Li L."/>
            <person name="Wei W."/>
            <person name="Wang X."/>
            <person name="Wang C."/>
            <person name="Yang T."/>
            <person name="Huo Q."/>
            <person name="Li W."/>
            <person name="Guo W."/>
            <person name="Chen H."/>
            <person name="Zhou L."/>
            <person name="Ni X."/>
            <person name="Tian J."/>
            <person name="Zhou Y."/>
            <person name="Sheng Y."/>
            <person name="Liu T."/>
            <person name="Pan Y."/>
            <person name="Xia L."/>
            <person name="Li J."/>
            <person name="Zhao F."/>
            <person name="Cao W."/>
        </authorList>
    </citation>
    <scope>NUCLEOTIDE SEQUENCE</scope>
    <source>
        <strain evidence="1">Hyas-2018</strain>
    </source>
</reference>
<name>A0ACB7SEX9_HYAAI</name>
<proteinExistence type="predicted"/>
<sequence>MPSNEDQAQEVEQAAQSYQSRAHRLATLFIMTAGSANASQFPMMFIVYGGVPFLLAYLAFLVAVAFPIMRLESNLAQFAGDGNRGIFSTVPLFIGLGITMSLYAIVHMVGDSVPVSDQLLFVLDSLREATWNECLNGLLLPPNRTCFVPRHAFVYRQEMTGCLPGVYSYLQPYQPRRHATWFEDSWSAQSEIRAEPLLSLAAIWVVVFALAHHGFTTVKKTMYVMVGLHVSTTFLLLVRGVTLPGAMSGLGMLFHSDWSYVVNLEMWCHALYVSLESVGVTGSIYLGIVRFSNFKNDYHRDVNFVLVADTATKGLRMAITFMFLGHLASSVGIDIRMLVGIESQLIVGVMPQAMSVVPYQELWSQVHSLWLLSTMLPKFLIMPDIVIEVLAPAQPLMLLNRTLMHFFICVSLLLISVVACSPGGANIAAIIAHNHDQNLRFVILFLESMVFLQLFGVRRLDIASRMMTGRECNVFLKVCLASVIPVITITLLSAKLVSKFYEDGHYPIWIYAVMTWFDLVQLSCIPVFAIVFMNETELDLDNCLLPLPTWVPLNWEQAMYYRKTLVVEGFDSDAKKRRRRPAPRAKAQWQRVLQSTARPSSKKRAESSSDSSSSSSTEFLGSAFVVASDRMFVQPATDSPRRSRKPRSDASSAVASLSGTVHMPRHLSSVERSAIRERHAVEAPQQVDSQAGMSLARVPAVDEELEPLEMVVQSITAPKEGSQLPEAVIPSSLAEAEEQRLPSPERSIVSKEVQPVSEGPGEHQDSDLHRPEPPSVPVPAGLQSVVERGEAVCAAKTALELNQAQPANYDANVQNEAQLAHPLKTKHDEGKPEEPASHAAKAAGAHSPILLGHQGANGARISQAVVGIQDVTRAPAAPCPVGMKPRLSVQEMLMQNKALPFSPSDGGILSDMCVRVLGAPTAAGAVTTTPGQGEAAGQKPAVVVAAPEKPEKEASLRQPQKQTEPEQERS</sequence>
<dbReference type="Proteomes" id="UP000821845">
    <property type="component" value="Chromosome 4"/>
</dbReference>
<evidence type="ECO:0000313" key="2">
    <source>
        <dbReference type="Proteomes" id="UP000821845"/>
    </source>
</evidence>